<keyword evidence="1" id="KW-0472">Membrane</keyword>
<dbReference type="InterPro" id="IPR018649">
    <property type="entry name" value="SHOCT"/>
</dbReference>
<dbReference type="AlphaFoldDB" id="A0A0U5H7F2"/>
<dbReference type="RefSeq" id="WP_059059114.1">
    <property type="nucleotide sequence ID" value="NZ_LN831305.1"/>
</dbReference>
<evidence type="ECO:0000313" key="3">
    <source>
        <dbReference type="EMBL" id="CQH64949.1"/>
    </source>
</evidence>
<feature type="transmembrane region" description="Helical" evidence="1">
    <location>
        <begin position="60"/>
        <end position="86"/>
    </location>
</feature>
<keyword evidence="1" id="KW-1133">Transmembrane helix</keyword>
<dbReference type="EMBL" id="LN831305">
    <property type="protein sequence ID" value="CQH64949.1"/>
    <property type="molecule type" value="Genomic_DNA"/>
</dbReference>
<organism evidence="3 4">
    <name type="scientific">Halobacterium hubeiense</name>
    <dbReference type="NCBI Taxonomy" id="1407499"/>
    <lineage>
        <taxon>Archaea</taxon>
        <taxon>Methanobacteriati</taxon>
        <taxon>Methanobacteriota</taxon>
        <taxon>Stenosarchaea group</taxon>
        <taxon>Halobacteria</taxon>
        <taxon>Halobacteriales</taxon>
        <taxon>Halobacteriaceae</taxon>
        <taxon>Halobacterium</taxon>
    </lineage>
</organism>
<dbReference type="KEGG" id="hhb:Hhub_6033"/>
<accession>A0A0U5H7F2</accession>
<dbReference type="OrthoDB" id="53394at2157"/>
<reference evidence="4" key="1">
    <citation type="journal article" date="2016" name="Environ. Microbiol.">
        <title>The complete genome of a viable archaeum isolated from 123-million-year-old rock salt.</title>
        <authorList>
            <person name="Jaakkola S.T."/>
            <person name="Pfeiffer F."/>
            <person name="Ravantti J.J."/>
            <person name="Guo Q."/>
            <person name="Liu Y."/>
            <person name="Chen X."/>
            <person name="Ma H."/>
            <person name="Yang C."/>
            <person name="Oksanen H.M."/>
            <person name="Bamford D.H."/>
        </authorList>
    </citation>
    <scope>NUCLEOTIDE SEQUENCE</scope>
    <source>
        <strain evidence="4">JI20-1</strain>
        <plasmid evidence="4">Plasmid pSTJ003</plasmid>
    </source>
</reference>
<dbReference type="GeneID" id="91110708"/>
<proteinExistence type="predicted"/>
<name>A0A0U5H7F2_9EURY</name>
<keyword evidence="1" id="KW-0812">Transmembrane</keyword>
<evidence type="ECO:0000256" key="1">
    <source>
        <dbReference type="SAM" id="Phobius"/>
    </source>
</evidence>
<evidence type="ECO:0000259" key="2">
    <source>
        <dbReference type="Pfam" id="PF09851"/>
    </source>
</evidence>
<gene>
    <name evidence="3" type="ORF">HHUB_6033</name>
</gene>
<dbReference type="Proteomes" id="UP000066737">
    <property type="component" value="Plasmid pSTJ003"/>
</dbReference>
<dbReference type="Pfam" id="PF09851">
    <property type="entry name" value="SHOCT"/>
    <property type="match status" value="1"/>
</dbReference>
<protein>
    <submittedName>
        <fullName evidence="3">DUF2078 family protein</fullName>
    </submittedName>
</protein>
<evidence type="ECO:0000313" key="4">
    <source>
        <dbReference type="Proteomes" id="UP000066737"/>
    </source>
</evidence>
<feature type="domain" description="SHOCT" evidence="2">
    <location>
        <begin position="100"/>
        <end position="125"/>
    </location>
</feature>
<keyword evidence="4" id="KW-1185">Reference proteome</keyword>
<sequence length="132" mass="14759">MQNPIQARGIRSLGFIVVGALTLAVVAGMVLTHATVPDAMMWGWHDSMWNGGHMAGWGGWGWGMILFGLLWMALLIALPVYAVYWLTTRSPTDGHTDDSALAVLQERYARGEIDDEEFDHRRARLVSDDDRF</sequence>
<geneLocation type="plasmid" evidence="4">
    <name>pSTJ003</name>
</geneLocation>
<feature type="transmembrane region" description="Helical" evidence="1">
    <location>
        <begin position="12"/>
        <end position="34"/>
    </location>
</feature>